<evidence type="ECO:0000259" key="3">
    <source>
        <dbReference type="PROSITE" id="PS50043"/>
    </source>
</evidence>
<comment type="caution">
    <text evidence="5">The sequence shown here is derived from an EMBL/GenBank/DDBJ whole genome shotgun (WGS) entry which is preliminary data.</text>
</comment>
<keyword evidence="2" id="KW-0597">Phosphoprotein</keyword>
<feature type="domain" description="Response regulatory" evidence="4">
    <location>
        <begin position="3"/>
        <end position="119"/>
    </location>
</feature>
<dbReference type="SUPFAM" id="SSF52172">
    <property type="entry name" value="CheY-like"/>
    <property type="match status" value="1"/>
</dbReference>
<dbReference type="InterPro" id="IPR039420">
    <property type="entry name" value="WalR-like"/>
</dbReference>
<dbReference type="SUPFAM" id="SSF46894">
    <property type="entry name" value="C-terminal effector domain of the bipartite response regulators"/>
    <property type="match status" value="1"/>
</dbReference>
<dbReference type="Proteomes" id="UP001589693">
    <property type="component" value="Unassembled WGS sequence"/>
</dbReference>
<sequence>MIKVLIAEDMHLIRGALIALLGMQDDIEIVAELARGDEIVAAALATTPDVAVLDIDLPGQDGVTAAAELAEKLPSCHALILTALGNPANLRRALSASVRGFMVKDAPAEQLAEAIRRVAKGEWTMDQELIAAALRHGENPLTDREAEVLKEAAAGAGAAEIGTRLSLSTGTVRNYLAAAVSKVGARNRVDAIRIAKETGWI</sequence>
<dbReference type="EMBL" id="JBHLZU010000014">
    <property type="protein sequence ID" value="MFB9905522.1"/>
    <property type="molecule type" value="Genomic_DNA"/>
</dbReference>
<evidence type="ECO:0000313" key="5">
    <source>
        <dbReference type="EMBL" id="MFB9905522.1"/>
    </source>
</evidence>
<dbReference type="Gene3D" id="3.40.50.2300">
    <property type="match status" value="1"/>
</dbReference>
<dbReference type="InterPro" id="IPR011006">
    <property type="entry name" value="CheY-like_superfamily"/>
</dbReference>
<reference evidence="5 6" key="1">
    <citation type="submission" date="2024-09" db="EMBL/GenBank/DDBJ databases">
        <authorList>
            <person name="Sun Q."/>
            <person name="Mori K."/>
        </authorList>
    </citation>
    <scope>NUCLEOTIDE SEQUENCE [LARGE SCALE GENOMIC DNA]</scope>
    <source>
        <strain evidence="5 6">TBRC 7907</strain>
    </source>
</reference>
<dbReference type="PROSITE" id="PS50110">
    <property type="entry name" value="RESPONSE_REGULATORY"/>
    <property type="match status" value="1"/>
</dbReference>
<proteinExistence type="predicted"/>
<evidence type="ECO:0000256" key="2">
    <source>
        <dbReference type="PROSITE-ProRule" id="PRU00169"/>
    </source>
</evidence>
<dbReference type="PROSITE" id="PS00622">
    <property type="entry name" value="HTH_LUXR_1"/>
    <property type="match status" value="1"/>
</dbReference>
<gene>
    <name evidence="5" type="ORF">ACFFQA_16425</name>
</gene>
<dbReference type="PROSITE" id="PS50043">
    <property type="entry name" value="HTH_LUXR_2"/>
    <property type="match status" value="1"/>
</dbReference>
<dbReference type="SMART" id="SM00421">
    <property type="entry name" value="HTH_LUXR"/>
    <property type="match status" value="1"/>
</dbReference>
<dbReference type="Pfam" id="PF00072">
    <property type="entry name" value="Response_reg"/>
    <property type="match status" value="1"/>
</dbReference>
<dbReference type="InterPro" id="IPR016032">
    <property type="entry name" value="Sig_transdc_resp-reg_C-effctor"/>
</dbReference>
<name>A0ABV5ZX94_9PSEU</name>
<feature type="domain" description="HTH luxR-type" evidence="3">
    <location>
        <begin position="134"/>
        <end position="199"/>
    </location>
</feature>
<accession>A0ABV5ZX94</accession>
<organism evidence="5 6">
    <name type="scientific">Allokutzneria oryzae</name>
    <dbReference type="NCBI Taxonomy" id="1378989"/>
    <lineage>
        <taxon>Bacteria</taxon>
        <taxon>Bacillati</taxon>
        <taxon>Actinomycetota</taxon>
        <taxon>Actinomycetes</taxon>
        <taxon>Pseudonocardiales</taxon>
        <taxon>Pseudonocardiaceae</taxon>
        <taxon>Allokutzneria</taxon>
    </lineage>
</organism>
<evidence type="ECO:0000256" key="1">
    <source>
        <dbReference type="ARBA" id="ARBA00023125"/>
    </source>
</evidence>
<dbReference type="CDD" id="cd06170">
    <property type="entry name" value="LuxR_C_like"/>
    <property type="match status" value="1"/>
</dbReference>
<dbReference type="PRINTS" id="PR00038">
    <property type="entry name" value="HTHLUXR"/>
</dbReference>
<protein>
    <submittedName>
        <fullName evidence="5">DNA-binding response regulator</fullName>
    </submittedName>
</protein>
<dbReference type="Pfam" id="PF00196">
    <property type="entry name" value="GerE"/>
    <property type="match status" value="1"/>
</dbReference>
<dbReference type="PANTHER" id="PTHR43214">
    <property type="entry name" value="TWO-COMPONENT RESPONSE REGULATOR"/>
    <property type="match status" value="1"/>
</dbReference>
<dbReference type="PANTHER" id="PTHR43214:SF42">
    <property type="entry name" value="TRANSCRIPTIONAL REGULATORY PROTEIN DESR"/>
    <property type="match status" value="1"/>
</dbReference>
<dbReference type="SMART" id="SM00448">
    <property type="entry name" value="REC"/>
    <property type="match status" value="1"/>
</dbReference>
<dbReference type="InterPro" id="IPR001789">
    <property type="entry name" value="Sig_transdc_resp-reg_receiver"/>
</dbReference>
<dbReference type="RefSeq" id="WP_377852828.1">
    <property type="nucleotide sequence ID" value="NZ_JBHLZU010000014.1"/>
</dbReference>
<dbReference type="GO" id="GO:0003677">
    <property type="term" value="F:DNA binding"/>
    <property type="evidence" value="ECO:0007669"/>
    <property type="project" value="UniProtKB-KW"/>
</dbReference>
<evidence type="ECO:0000313" key="6">
    <source>
        <dbReference type="Proteomes" id="UP001589693"/>
    </source>
</evidence>
<dbReference type="InterPro" id="IPR000792">
    <property type="entry name" value="Tscrpt_reg_LuxR_C"/>
</dbReference>
<keyword evidence="1 5" id="KW-0238">DNA-binding</keyword>
<feature type="modified residue" description="4-aspartylphosphate" evidence="2">
    <location>
        <position position="54"/>
    </location>
</feature>
<evidence type="ECO:0000259" key="4">
    <source>
        <dbReference type="PROSITE" id="PS50110"/>
    </source>
</evidence>
<keyword evidence="6" id="KW-1185">Reference proteome</keyword>